<dbReference type="EMBL" id="JASSZA010000019">
    <property type="protein sequence ID" value="KAK2088849.1"/>
    <property type="molecule type" value="Genomic_DNA"/>
</dbReference>
<dbReference type="SUPFAM" id="SSF52540">
    <property type="entry name" value="P-loop containing nucleoside triphosphate hydrolases"/>
    <property type="match status" value="1"/>
</dbReference>
<protein>
    <recommendedName>
        <fullName evidence="1">Sulfotransferase</fullName>
        <ecNumber evidence="1">2.8.2.-</ecNumber>
    </recommendedName>
</protein>
<evidence type="ECO:0000259" key="3">
    <source>
        <dbReference type="Pfam" id="PF00685"/>
    </source>
</evidence>
<evidence type="ECO:0000313" key="4">
    <source>
        <dbReference type="EMBL" id="KAK2088849.1"/>
    </source>
</evidence>
<feature type="region of interest" description="Disordered" evidence="2">
    <location>
        <begin position="1"/>
        <end position="58"/>
    </location>
</feature>
<sequence length="127" mass="14323">MDLGRGKREGREGREKREGREERKERVEDGGRKEGRKGGREGGRKEKKRKSERDLQGSVQRICEFLSHPLGKEALGSVVAHSTFSAMKANTMSNYTLLPPSLLDHRRGAFLRKAQHLQKGVPSVSEQ</sequence>
<comment type="similarity">
    <text evidence="1">Belongs to the sulfotransferase 1 family.</text>
</comment>
<comment type="caution">
    <text evidence="4">The sequence shown here is derived from an EMBL/GenBank/DDBJ whole genome shotgun (WGS) entry which is preliminary data.</text>
</comment>
<dbReference type="InterPro" id="IPR000863">
    <property type="entry name" value="Sulfotransferase_dom"/>
</dbReference>
<evidence type="ECO:0000256" key="2">
    <source>
        <dbReference type="SAM" id="MobiDB-lite"/>
    </source>
</evidence>
<accession>A0ABQ9TVN3</accession>
<dbReference type="Pfam" id="PF00685">
    <property type="entry name" value="Sulfotransfer_1"/>
    <property type="match status" value="1"/>
</dbReference>
<dbReference type="EC" id="2.8.2.-" evidence="1"/>
<feature type="domain" description="Sulfotransferase" evidence="3">
    <location>
        <begin position="53"/>
        <end position="116"/>
    </location>
</feature>
<proteinExistence type="inferred from homology"/>
<organism evidence="4 5">
    <name type="scientific">Saguinus oedipus</name>
    <name type="common">Cotton-top tamarin</name>
    <name type="synonym">Oedipomidas oedipus</name>
    <dbReference type="NCBI Taxonomy" id="9490"/>
    <lineage>
        <taxon>Eukaryota</taxon>
        <taxon>Metazoa</taxon>
        <taxon>Chordata</taxon>
        <taxon>Craniata</taxon>
        <taxon>Vertebrata</taxon>
        <taxon>Euteleostomi</taxon>
        <taxon>Mammalia</taxon>
        <taxon>Eutheria</taxon>
        <taxon>Euarchontoglires</taxon>
        <taxon>Primates</taxon>
        <taxon>Haplorrhini</taxon>
        <taxon>Platyrrhini</taxon>
        <taxon>Cebidae</taxon>
        <taxon>Callitrichinae</taxon>
        <taxon>Saguinus</taxon>
    </lineage>
</organism>
<keyword evidence="1" id="KW-0808">Transferase</keyword>
<evidence type="ECO:0000256" key="1">
    <source>
        <dbReference type="RuleBase" id="RU361155"/>
    </source>
</evidence>
<dbReference type="Gene3D" id="3.40.50.300">
    <property type="entry name" value="P-loop containing nucleotide triphosphate hydrolases"/>
    <property type="match status" value="1"/>
</dbReference>
<keyword evidence="5" id="KW-1185">Reference proteome</keyword>
<dbReference type="Proteomes" id="UP001266305">
    <property type="component" value="Unassembled WGS sequence"/>
</dbReference>
<gene>
    <name evidence="4" type="ORF">P7K49_034756</name>
</gene>
<reference evidence="4 5" key="1">
    <citation type="submission" date="2023-05" db="EMBL/GenBank/DDBJ databases">
        <title>B98-5 Cell Line De Novo Hybrid Assembly: An Optical Mapping Approach.</title>
        <authorList>
            <person name="Kananen K."/>
            <person name="Auerbach J.A."/>
            <person name="Kautto E."/>
            <person name="Blachly J.S."/>
        </authorList>
    </citation>
    <scope>NUCLEOTIDE SEQUENCE [LARGE SCALE GENOMIC DNA]</scope>
    <source>
        <strain evidence="4">B95-8</strain>
        <tissue evidence="4">Cell line</tissue>
    </source>
</reference>
<name>A0ABQ9TVN3_SAGOE</name>
<evidence type="ECO:0000313" key="5">
    <source>
        <dbReference type="Proteomes" id="UP001266305"/>
    </source>
</evidence>
<dbReference type="InterPro" id="IPR027417">
    <property type="entry name" value="P-loop_NTPase"/>
</dbReference>
<feature type="compositionally biased region" description="Basic and acidic residues" evidence="2">
    <location>
        <begin position="1"/>
        <end position="55"/>
    </location>
</feature>